<feature type="domain" description="Type I restriction modification DNA specificity" evidence="4">
    <location>
        <begin position="235"/>
        <end position="394"/>
    </location>
</feature>
<dbReference type="PANTHER" id="PTHR30408">
    <property type="entry name" value="TYPE-1 RESTRICTION ENZYME ECOKI SPECIFICITY PROTEIN"/>
    <property type="match status" value="1"/>
</dbReference>
<evidence type="ECO:0000259" key="4">
    <source>
        <dbReference type="Pfam" id="PF01420"/>
    </source>
</evidence>
<dbReference type="RefSeq" id="WP_061447487.1">
    <property type="nucleotide sequence ID" value="NZ_CP012021.2"/>
</dbReference>
<reference evidence="5" key="1">
    <citation type="submission" date="2011-07" db="EMBL/GenBank/DDBJ databases">
        <title>Genetic Diversity of the Immigration Control Region of Listeria monocytogenes.</title>
        <authorList>
            <person name="Lee S."/>
            <person name="Ward T.J."/>
            <person name="Kathariou S."/>
        </authorList>
    </citation>
    <scope>NUCLEOTIDE SEQUENCE</scope>
    <source>
        <strain evidence="5">J3976</strain>
    </source>
</reference>
<dbReference type="AlphaFoldDB" id="I6NRP2"/>
<comment type="similarity">
    <text evidence="1">Belongs to the type-I restriction system S methylase family.</text>
</comment>
<evidence type="ECO:0000313" key="5">
    <source>
        <dbReference type="EMBL" id="AEX63391.1"/>
    </source>
</evidence>
<dbReference type="Gene3D" id="1.10.287.1120">
    <property type="entry name" value="Bipartite methylase S protein"/>
    <property type="match status" value="1"/>
</dbReference>
<dbReference type="InterPro" id="IPR044946">
    <property type="entry name" value="Restrct_endonuc_typeI_TRD_sf"/>
</dbReference>
<dbReference type="PANTHER" id="PTHR30408:SF12">
    <property type="entry name" value="TYPE I RESTRICTION ENZYME MJAVIII SPECIFICITY SUBUNIT"/>
    <property type="match status" value="1"/>
</dbReference>
<organism evidence="5">
    <name type="scientific">Listeria monocytogenes</name>
    <dbReference type="NCBI Taxonomy" id="1639"/>
    <lineage>
        <taxon>Bacteria</taxon>
        <taxon>Bacillati</taxon>
        <taxon>Bacillota</taxon>
        <taxon>Bacilli</taxon>
        <taxon>Bacillales</taxon>
        <taxon>Listeriaceae</taxon>
        <taxon>Listeria</taxon>
    </lineage>
</organism>
<dbReference type="CDD" id="cd17274">
    <property type="entry name" value="RMtype1_S_Eco540ANI-TRD1-CR1_like"/>
    <property type="match status" value="1"/>
</dbReference>
<dbReference type="InterPro" id="IPR052021">
    <property type="entry name" value="Type-I_RS_S_subunit"/>
</dbReference>
<keyword evidence="2" id="KW-0680">Restriction system</keyword>
<dbReference type="EMBL" id="JN235997">
    <property type="protein sequence ID" value="AEX63391.1"/>
    <property type="molecule type" value="Genomic_DNA"/>
</dbReference>
<protein>
    <submittedName>
        <fullName evidence="5">Type I RM system HsdS</fullName>
    </submittedName>
</protein>
<keyword evidence="3" id="KW-0238">DNA-binding</keyword>
<dbReference type="Pfam" id="PF01420">
    <property type="entry name" value="Methylase_S"/>
    <property type="match status" value="2"/>
</dbReference>
<dbReference type="GO" id="GO:0009307">
    <property type="term" value="P:DNA restriction-modification system"/>
    <property type="evidence" value="ECO:0007669"/>
    <property type="project" value="UniProtKB-KW"/>
</dbReference>
<evidence type="ECO:0000256" key="2">
    <source>
        <dbReference type="ARBA" id="ARBA00022747"/>
    </source>
</evidence>
<evidence type="ECO:0000256" key="1">
    <source>
        <dbReference type="ARBA" id="ARBA00010923"/>
    </source>
</evidence>
<dbReference type="PATRIC" id="fig|1639.1000.peg.2424"/>
<proteinExistence type="inferred from homology"/>
<dbReference type="REBASE" id="51656">
    <property type="entry name" value="S.Lmo3976ORFAP"/>
</dbReference>
<name>I6NRP2_LISMN</name>
<dbReference type="GO" id="GO:0003677">
    <property type="term" value="F:DNA binding"/>
    <property type="evidence" value="ECO:0007669"/>
    <property type="project" value="UniProtKB-KW"/>
</dbReference>
<evidence type="ECO:0000256" key="3">
    <source>
        <dbReference type="ARBA" id="ARBA00023125"/>
    </source>
</evidence>
<dbReference type="Gene3D" id="3.90.220.20">
    <property type="entry name" value="DNA methylase specificity domains"/>
    <property type="match status" value="2"/>
</dbReference>
<sequence length="406" mass="47346">MSHINKKVPKRRFQEFNNTDDWEQRKLGDVTNYIKGFAFKSRDYADKGIRIIRVSDLSSDKIKELNDNVYVTQLVANENKKFIIEKEDIIITTVGSKAEMKESAVGRPIIVRHNNNYLLNQNLVKVRSSESSFSYFIYCQLINPRYSDYIATIERGNANQANIAISDLWEYSFLSPKKDEQTKIGTFFKQLDHTIALHQRKLEKIKALKTAYLSEMFPAEGETKPKRRFAGFTDAWEEINLGDIIDYEQPTKYIVKSISYGDNFGIPVLTAGKSFRLGYTNEVYGIKNASLNLPVIIFDDFTTSSQYVDFSFKVKSSAIKILSLKKETADFYFVYNNLKNIKYLPQSHERHWISKFVKFIVYQPSYEEQTKIGNFLKQLDKTITIHQRKLQKLQNIKKAYLNEMFI</sequence>
<feature type="domain" description="Type I restriction modification DNA specificity" evidence="4">
    <location>
        <begin position="20"/>
        <end position="206"/>
    </location>
</feature>
<accession>I6NRP2</accession>
<dbReference type="SUPFAM" id="SSF116734">
    <property type="entry name" value="DNA methylase specificity domain"/>
    <property type="match status" value="2"/>
</dbReference>
<dbReference type="InterPro" id="IPR000055">
    <property type="entry name" value="Restrct_endonuc_typeI_TRD"/>
</dbReference>